<dbReference type="AlphaFoldDB" id="A0A254T9I7"/>
<dbReference type="Proteomes" id="UP000197535">
    <property type="component" value="Unassembled WGS sequence"/>
</dbReference>
<comment type="caution">
    <text evidence="2">The sequence shown here is derived from an EMBL/GenBank/DDBJ whole genome shotgun (WGS) entry which is preliminary data.</text>
</comment>
<proteinExistence type="predicted"/>
<dbReference type="SUPFAM" id="SSF55729">
    <property type="entry name" value="Acyl-CoA N-acyltransferases (Nat)"/>
    <property type="match status" value="1"/>
</dbReference>
<dbReference type="Pfam" id="PF13480">
    <property type="entry name" value="Acetyltransf_6"/>
    <property type="match status" value="1"/>
</dbReference>
<feature type="domain" description="BioF2-like acetyltransferase" evidence="1">
    <location>
        <begin position="164"/>
        <end position="305"/>
    </location>
</feature>
<dbReference type="Gene3D" id="3.40.630.30">
    <property type="match status" value="1"/>
</dbReference>
<evidence type="ECO:0000259" key="1">
    <source>
        <dbReference type="Pfam" id="PF13480"/>
    </source>
</evidence>
<evidence type="ECO:0000313" key="2">
    <source>
        <dbReference type="EMBL" id="OWW19309.1"/>
    </source>
</evidence>
<evidence type="ECO:0000313" key="3">
    <source>
        <dbReference type="Proteomes" id="UP000197535"/>
    </source>
</evidence>
<dbReference type="RefSeq" id="WP_170942041.1">
    <property type="nucleotide sequence ID" value="NZ_LSTO01000001.1"/>
</dbReference>
<organism evidence="2 3">
    <name type="scientific">Noviherbaspirillum denitrificans</name>
    <dbReference type="NCBI Taxonomy" id="1968433"/>
    <lineage>
        <taxon>Bacteria</taxon>
        <taxon>Pseudomonadati</taxon>
        <taxon>Pseudomonadota</taxon>
        <taxon>Betaproteobacteria</taxon>
        <taxon>Burkholderiales</taxon>
        <taxon>Oxalobacteraceae</taxon>
        <taxon>Noviherbaspirillum</taxon>
    </lineage>
</organism>
<keyword evidence="3" id="KW-1185">Reference proteome</keyword>
<dbReference type="InterPro" id="IPR016181">
    <property type="entry name" value="Acyl_CoA_acyltransferase"/>
</dbReference>
<dbReference type="EMBL" id="LSTO01000001">
    <property type="protein sequence ID" value="OWW19309.1"/>
    <property type="molecule type" value="Genomic_DNA"/>
</dbReference>
<sequence>MSVEQVQPIDKSPNNTVSVQVKPGSELSIQCYDNDVPAFIGPALERLYGNLFSSLEYYRAFGGADNASTYVVRDGKNIVCAWLFQKHRNTVRVVNEGLRVDQDDLLRFAGYVFGRYPGINVISFHAVRPNMASLPMPCQRFNCLEDMVLTLPGSPESYLASLGRSTRSYIHRYMNKLKRELPAFEFRVFDAGEIEEAQIRHVISLNRLRMASKGKEAINDEDITRRIVQLSHERGMLGVILIDGRICAGSINYRVGANYFLETLAHDPAWDDYRLGTLCCYLTICECIRRGGGEYHFLWGQDEYKTRLLGVQRDLDDIVVYRSWLHMVLYGKLVMQHATHAAVRRARVWVRRTRRSDSFGGRLVARVWRLVRGAGAVKS</sequence>
<name>A0A254T9I7_9BURK</name>
<gene>
    <name evidence="2" type="ORF">AYR66_07140</name>
</gene>
<accession>A0A254T9I7</accession>
<protein>
    <recommendedName>
        <fullName evidence="1">BioF2-like acetyltransferase domain-containing protein</fullName>
    </recommendedName>
</protein>
<reference evidence="2 3" key="1">
    <citation type="submission" date="2016-02" db="EMBL/GenBank/DDBJ databases">
        <authorList>
            <person name="Wen L."/>
            <person name="He K."/>
            <person name="Yang H."/>
        </authorList>
    </citation>
    <scope>NUCLEOTIDE SEQUENCE [LARGE SCALE GENOMIC DNA]</scope>
    <source>
        <strain evidence="2 3">TSA40</strain>
    </source>
</reference>
<dbReference type="InterPro" id="IPR038740">
    <property type="entry name" value="BioF2-like_GNAT_dom"/>
</dbReference>